<sequence>MRVRSVIFLSVLMVLMTSKTHAIVINPMITEMDVLSGGVAQIVLTNNSTQQTPIEVNLRQLAFNHDGTFIAEESKEDRLMIFPPAAIIKPGKSQVFRLQWVGENQSLVSSQSYFLRFSQPSLIPSQGELSGIAVQIHYNAIIHVYSSALKPNVTLQVREDGSVVVVNKGKRYAYLNSLKFISKQVNSTIKPFSTHASGDSSYFDEHFLPPSSSIELEANEKLEPGEYQGYEM</sequence>
<dbReference type="InterPro" id="IPR013783">
    <property type="entry name" value="Ig-like_fold"/>
</dbReference>
<proteinExistence type="predicted"/>
<evidence type="ECO:0008006" key="4">
    <source>
        <dbReference type="Google" id="ProtNLM"/>
    </source>
</evidence>
<protein>
    <recommendedName>
        <fullName evidence="4">Molecular chaperone</fullName>
    </recommendedName>
</protein>
<comment type="caution">
    <text evidence="2">The sequence shown here is derived from an EMBL/GenBank/DDBJ whole genome shotgun (WGS) entry which is preliminary data.</text>
</comment>
<dbReference type="SUPFAM" id="SSF49354">
    <property type="entry name" value="PapD-like"/>
    <property type="match status" value="1"/>
</dbReference>
<dbReference type="RefSeq" id="WP_372266149.1">
    <property type="nucleotide sequence ID" value="NZ_JBFRUW010000040.1"/>
</dbReference>
<keyword evidence="3" id="KW-1185">Reference proteome</keyword>
<evidence type="ECO:0000313" key="2">
    <source>
        <dbReference type="EMBL" id="MFA0568834.1"/>
    </source>
</evidence>
<dbReference type="PANTHER" id="PTHR30251:SF4">
    <property type="entry name" value="SLR1668 PROTEIN"/>
    <property type="match status" value="1"/>
</dbReference>
<reference evidence="2 3" key="1">
    <citation type="journal article" date="2024" name="ISME J.">
        <title>Tailless and filamentous prophages are predominant in marine Vibrio.</title>
        <authorList>
            <person name="Steensen K."/>
            <person name="Seneca J."/>
            <person name="Bartlau N."/>
            <person name="Yu X.A."/>
            <person name="Hussain F.A."/>
            <person name="Polz M.F."/>
        </authorList>
    </citation>
    <scope>NUCLEOTIDE SEQUENCE [LARGE SCALE GENOMIC DNA]</scope>
    <source>
        <strain evidence="2 3">10N.222.51.A1</strain>
    </source>
</reference>
<dbReference type="InterPro" id="IPR008962">
    <property type="entry name" value="PapD-like_sf"/>
</dbReference>
<dbReference type="InterPro" id="IPR050643">
    <property type="entry name" value="Periplasmic_pilus_chap"/>
</dbReference>
<accession>A0ABV4NCX5</accession>
<dbReference type="PANTHER" id="PTHR30251">
    <property type="entry name" value="PILUS ASSEMBLY CHAPERONE"/>
    <property type="match status" value="1"/>
</dbReference>
<keyword evidence="1" id="KW-0732">Signal</keyword>
<organism evidence="2 3">
    <name type="scientific">Vibrio gallaecicus</name>
    <dbReference type="NCBI Taxonomy" id="552386"/>
    <lineage>
        <taxon>Bacteria</taxon>
        <taxon>Pseudomonadati</taxon>
        <taxon>Pseudomonadota</taxon>
        <taxon>Gammaproteobacteria</taxon>
        <taxon>Vibrionales</taxon>
        <taxon>Vibrionaceae</taxon>
        <taxon>Vibrio</taxon>
    </lineage>
</organism>
<evidence type="ECO:0000313" key="3">
    <source>
        <dbReference type="Proteomes" id="UP001570417"/>
    </source>
</evidence>
<gene>
    <name evidence="2" type="ORF">AB4566_11170</name>
</gene>
<feature type="signal peptide" evidence="1">
    <location>
        <begin position="1"/>
        <end position="22"/>
    </location>
</feature>
<evidence type="ECO:0000256" key="1">
    <source>
        <dbReference type="SAM" id="SignalP"/>
    </source>
</evidence>
<dbReference type="EMBL" id="JBFRUW010000040">
    <property type="protein sequence ID" value="MFA0568834.1"/>
    <property type="molecule type" value="Genomic_DNA"/>
</dbReference>
<feature type="chain" id="PRO_5045494109" description="Molecular chaperone" evidence="1">
    <location>
        <begin position="23"/>
        <end position="232"/>
    </location>
</feature>
<dbReference type="Gene3D" id="2.60.40.10">
    <property type="entry name" value="Immunoglobulins"/>
    <property type="match status" value="1"/>
</dbReference>
<dbReference type="Proteomes" id="UP001570417">
    <property type="component" value="Unassembled WGS sequence"/>
</dbReference>
<name>A0ABV4NCX5_9VIBR</name>